<organism evidence="12">
    <name type="scientific">Chlorella variabilis</name>
    <name type="common">Green alga</name>
    <dbReference type="NCBI Taxonomy" id="554065"/>
    <lineage>
        <taxon>Eukaryota</taxon>
        <taxon>Viridiplantae</taxon>
        <taxon>Chlorophyta</taxon>
        <taxon>core chlorophytes</taxon>
        <taxon>Trebouxiophyceae</taxon>
        <taxon>Chlorellales</taxon>
        <taxon>Chlorellaceae</taxon>
        <taxon>Chlorella clade</taxon>
        <taxon>Chlorella</taxon>
    </lineage>
</organism>
<dbReference type="PANTHER" id="PTHR44329:SF298">
    <property type="entry name" value="MIXED LINEAGE KINASE DOMAIN-LIKE PROTEIN"/>
    <property type="match status" value="1"/>
</dbReference>
<reference evidence="11 12" key="1">
    <citation type="journal article" date="2010" name="Plant Cell">
        <title>The Chlorella variabilis NC64A genome reveals adaptation to photosymbiosis, coevolution with viruses, and cryptic sex.</title>
        <authorList>
            <person name="Blanc G."/>
            <person name="Duncan G."/>
            <person name="Agarkova I."/>
            <person name="Borodovsky M."/>
            <person name="Gurnon J."/>
            <person name="Kuo A."/>
            <person name="Lindquist E."/>
            <person name="Lucas S."/>
            <person name="Pangilinan J."/>
            <person name="Polle J."/>
            <person name="Salamov A."/>
            <person name="Terry A."/>
            <person name="Yamada T."/>
            <person name="Dunigan D.D."/>
            <person name="Grigoriev I.V."/>
            <person name="Claverie J.M."/>
            <person name="Van Etten J.L."/>
        </authorList>
    </citation>
    <scope>NUCLEOTIDE SEQUENCE [LARGE SCALE GENOMIC DNA]</scope>
    <source>
        <strain evidence="11 12">NC64A</strain>
    </source>
</reference>
<dbReference type="eggNOG" id="KOG0192">
    <property type="taxonomic scope" value="Eukaryota"/>
</dbReference>
<comment type="similarity">
    <text evidence="1">Belongs to the protein kinase superfamily. TKL Ser/Thr protein kinase family.</text>
</comment>
<keyword evidence="7" id="KW-0040">ANK repeat</keyword>
<dbReference type="Pfam" id="PF12796">
    <property type="entry name" value="Ank_2"/>
    <property type="match status" value="1"/>
</dbReference>
<feature type="compositionally biased region" description="Low complexity" evidence="9">
    <location>
        <begin position="269"/>
        <end position="322"/>
    </location>
</feature>
<keyword evidence="2" id="KW-0723">Serine/threonine-protein kinase</keyword>
<keyword evidence="3" id="KW-0808">Transferase</keyword>
<dbReference type="InterPro" id="IPR000719">
    <property type="entry name" value="Prot_kinase_dom"/>
</dbReference>
<keyword evidence="4 8" id="KW-0547">Nucleotide-binding</keyword>
<keyword evidence="12" id="KW-1185">Reference proteome</keyword>
<evidence type="ECO:0000256" key="1">
    <source>
        <dbReference type="ARBA" id="ARBA00005843"/>
    </source>
</evidence>
<dbReference type="PROSITE" id="PS00108">
    <property type="entry name" value="PROTEIN_KINASE_ST"/>
    <property type="match status" value="1"/>
</dbReference>
<dbReference type="InterPro" id="IPR017441">
    <property type="entry name" value="Protein_kinase_ATP_BS"/>
</dbReference>
<dbReference type="GO" id="GO:0004674">
    <property type="term" value="F:protein serine/threonine kinase activity"/>
    <property type="evidence" value="ECO:0007669"/>
    <property type="project" value="UniProtKB-KW"/>
</dbReference>
<dbReference type="PROSITE" id="PS50088">
    <property type="entry name" value="ANK_REPEAT"/>
    <property type="match status" value="2"/>
</dbReference>
<dbReference type="Gene3D" id="1.10.510.10">
    <property type="entry name" value="Transferase(Phosphotransferase) domain 1"/>
    <property type="match status" value="1"/>
</dbReference>
<dbReference type="InterPro" id="IPR002110">
    <property type="entry name" value="Ankyrin_rpt"/>
</dbReference>
<evidence type="ECO:0000256" key="3">
    <source>
        <dbReference type="ARBA" id="ARBA00022679"/>
    </source>
</evidence>
<gene>
    <name evidence="11" type="ORF">CHLNCDRAFT_133720</name>
</gene>
<feature type="region of interest" description="Disordered" evidence="9">
    <location>
        <begin position="573"/>
        <end position="602"/>
    </location>
</feature>
<name>E1ZF42_CHLVA</name>
<feature type="domain" description="Protein kinase" evidence="10">
    <location>
        <begin position="623"/>
        <end position="916"/>
    </location>
</feature>
<feature type="compositionally biased region" description="Gly residues" evidence="9">
    <location>
        <begin position="583"/>
        <end position="596"/>
    </location>
</feature>
<dbReference type="InterPro" id="IPR036770">
    <property type="entry name" value="Ankyrin_rpt-contain_sf"/>
</dbReference>
<dbReference type="SMART" id="SM00220">
    <property type="entry name" value="S_TKc"/>
    <property type="match status" value="1"/>
</dbReference>
<evidence type="ECO:0000313" key="11">
    <source>
        <dbReference type="EMBL" id="EFN55434.1"/>
    </source>
</evidence>
<dbReference type="EMBL" id="GL433844">
    <property type="protein sequence ID" value="EFN55434.1"/>
    <property type="molecule type" value="Genomic_DNA"/>
</dbReference>
<dbReference type="PANTHER" id="PTHR44329">
    <property type="entry name" value="SERINE/THREONINE-PROTEIN KINASE TNNI3K-RELATED"/>
    <property type="match status" value="1"/>
</dbReference>
<dbReference type="PROSITE" id="PS00107">
    <property type="entry name" value="PROTEIN_KINASE_ATP"/>
    <property type="match status" value="1"/>
</dbReference>
<dbReference type="OMA" id="LEREAYH"/>
<dbReference type="GO" id="GO:0005524">
    <property type="term" value="F:ATP binding"/>
    <property type="evidence" value="ECO:0007669"/>
    <property type="project" value="UniProtKB-UniRule"/>
</dbReference>
<evidence type="ECO:0000256" key="7">
    <source>
        <dbReference type="PROSITE-ProRule" id="PRU00023"/>
    </source>
</evidence>
<feature type="compositionally biased region" description="Low complexity" evidence="9">
    <location>
        <begin position="451"/>
        <end position="552"/>
    </location>
</feature>
<dbReference type="KEGG" id="cvr:CHLNCDRAFT_133720"/>
<dbReference type="InterPro" id="IPR008271">
    <property type="entry name" value="Ser/Thr_kinase_AS"/>
</dbReference>
<evidence type="ECO:0000256" key="4">
    <source>
        <dbReference type="ARBA" id="ARBA00022741"/>
    </source>
</evidence>
<dbReference type="SUPFAM" id="SSF56112">
    <property type="entry name" value="Protein kinase-like (PK-like)"/>
    <property type="match status" value="1"/>
</dbReference>
<dbReference type="Pfam" id="PF07714">
    <property type="entry name" value="PK_Tyr_Ser-Thr"/>
    <property type="match status" value="1"/>
</dbReference>
<proteinExistence type="inferred from homology"/>
<dbReference type="SMART" id="SM00248">
    <property type="entry name" value="ANK"/>
    <property type="match status" value="3"/>
</dbReference>
<accession>E1ZF42</accession>
<feature type="repeat" description="ANK" evidence="7">
    <location>
        <begin position="75"/>
        <end position="107"/>
    </location>
</feature>
<dbReference type="CDD" id="cd13999">
    <property type="entry name" value="STKc_MAP3K-like"/>
    <property type="match status" value="1"/>
</dbReference>
<feature type="compositionally biased region" description="Low complexity" evidence="9">
    <location>
        <begin position="409"/>
        <end position="428"/>
    </location>
</feature>
<protein>
    <recommendedName>
        <fullName evidence="10">Protein kinase domain-containing protein</fullName>
    </recommendedName>
</protein>
<dbReference type="STRING" id="554065.E1ZF42"/>
<dbReference type="PROSITE" id="PS50297">
    <property type="entry name" value="ANK_REP_REGION"/>
    <property type="match status" value="1"/>
</dbReference>
<feature type="region of interest" description="Disordered" evidence="9">
    <location>
        <begin position="352"/>
        <end position="428"/>
    </location>
</feature>
<dbReference type="AlphaFoldDB" id="E1ZF42"/>
<dbReference type="GeneID" id="17355040"/>
<evidence type="ECO:0000256" key="5">
    <source>
        <dbReference type="ARBA" id="ARBA00022777"/>
    </source>
</evidence>
<feature type="region of interest" description="Disordered" evidence="9">
    <location>
        <begin position="252"/>
        <end position="323"/>
    </location>
</feature>
<evidence type="ECO:0000256" key="9">
    <source>
        <dbReference type="SAM" id="MobiDB-lite"/>
    </source>
</evidence>
<sequence>MGCATSKELGDPWVLASTGHAKQLERWLDLGGNASALDRQGGRGTLLHAAAQHDQLECIRVLLKAGADVNAVTKLRGSPLHAAATHATGRAVQALLDSGADPMLKNAEGKTAIDVAAASGNQTSAQKMSVHVSKLAAARKRDKAAARASGSGSAGLGTPNASGHLPASPALQGRPSGGQSGNLSPGLSARTSGRSSGGVVLAQTSGAISLGQSAGLGARQSGGPAEVNGNQVPQTAAVAAATEAEDYRPPYAALRQGDAPSPSPPPASVSPGQAPAAAAVQQQQQQQQQSEQEPWQQARVANGATTAASGPSGGSALLATLGEPSAPPATLSLLEQAMRPPSAPTATQSLVDRALGGAPPSPQQPEQPEHLPNWGQHQRQSSPGQQQAPLPPASSSSSGMWEGDDGDVTRTVSTAGTSSSGGSSSQGSFALLSDPILSWVNSQLATRREQQQQQQTQQQSSQHAHAQGPQQPQQQQEESTQQVQPAPHSAGAEAAAAWAEQQQQAQQAQQVQQQQPHSAGAEAAAAWAEQQQQAQQQAQQQEQPHSAGAEAAAAWAQGAAAAAAAAAATAAAAPPAAPPPLNGSGGSQGTSRGSGGSTNVLQTRTSSNCMVDIRPWEIQYEELVLVRPIGEGSFGKVYLAKLHETLVAVKLLLSLQDIKGSADEAALTLSNPVLVNLQKECGLMASLRHPNVVQFMGVSAFPPAMITEYCGKGSLTDVLRGGRMSAQRAAQLTWSRRLNLALDAAKGMLYLHRRGIIHRDLKSPNLLVDSTWRVKVCDFNLSKIMDPERSGSAKTGTMAGANPKWLAPEVLEGKPTSPASDVFSFGVVLWELMTWTIPWEKSSPWTVVAQLMAGTRLPVPEAAAELPGAAADNAAFAASLPAYAVLVRSCWAQDPAERPAFEHVIKQLRQLCEASLRPQGRAVER</sequence>
<dbReference type="RefSeq" id="XP_005847536.1">
    <property type="nucleotide sequence ID" value="XM_005847474.1"/>
</dbReference>
<evidence type="ECO:0000256" key="2">
    <source>
        <dbReference type="ARBA" id="ARBA00022527"/>
    </source>
</evidence>
<feature type="compositionally biased region" description="Polar residues" evidence="9">
    <location>
        <begin position="181"/>
        <end position="194"/>
    </location>
</feature>
<evidence type="ECO:0000256" key="8">
    <source>
        <dbReference type="PROSITE-ProRule" id="PRU10141"/>
    </source>
</evidence>
<feature type="compositionally biased region" description="Low complexity" evidence="9">
    <location>
        <begin position="375"/>
        <end position="399"/>
    </location>
</feature>
<dbReference type="Gene3D" id="1.25.40.20">
    <property type="entry name" value="Ankyrin repeat-containing domain"/>
    <property type="match status" value="1"/>
</dbReference>
<keyword evidence="6 8" id="KW-0067">ATP-binding</keyword>
<dbReference type="PROSITE" id="PS50011">
    <property type="entry name" value="PROTEIN_KINASE_DOM"/>
    <property type="match status" value="1"/>
</dbReference>
<dbReference type="InterPro" id="IPR001245">
    <property type="entry name" value="Ser-Thr/Tyr_kinase_cat_dom"/>
</dbReference>
<dbReference type="InParanoid" id="E1ZF42"/>
<feature type="region of interest" description="Disordered" evidence="9">
    <location>
        <begin position="444"/>
        <end position="552"/>
    </location>
</feature>
<evidence type="ECO:0000313" key="12">
    <source>
        <dbReference type="Proteomes" id="UP000008141"/>
    </source>
</evidence>
<dbReference type="Proteomes" id="UP000008141">
    <property type="component" value="Unassembled WGS sequence"/>
</dbReference>
<keyword evidence="5" id="KW-0418">Kinase</keyword>
<feature type="repeat" description="ANK" evidence="7">
    <location>
        <begin position="42"/>
        <end position="74"/>
    </location>
</feature>
<dbReference type="SUPFAM" id="SSF48403">
    <property type="entry name" value="Ankyrin repeat"/>
    <property type="match status" value="1"/>
</dbReference>
<dbReference type="InterPro" id="IPR051681">
    <property type="entry name" value="Ser/Thr_Kinases-Pseudokinases"/>
</dbReference>
<dbReference type="InterPro" id="IPR011009">
    <property type="entry name" value="Kinase-like_dom_sf"/>
</dbReference>
<dbReference type="Gene3D" id="3.30.200.20">
    <property type="entry name" value="Phosphorylase Kinase, domain 1"/>
    <property type="match status" value="1"/>
</dbReference>
<evidence type="ECO:0000256" key="6">
    <source>
        <dbReference type="ARBA" id="ARBA00022840"/>
    </source>
</evidence>
<evidence type="ECO:0000259" key="10">
    <source>
        <dbReference type="PROSITE" id="PS50011"/>
    </source>
</evidence>
<feature type="binding site" evidence="8">
    <location>
        <position position="650"/>
    </location>
    <ligand>
        <name>ATP</name>
        <dbReference type="ChEBI" id="CHEBI:30616"/>
    </ligand>
</feature>
<dbReference type="OrthoDB" id="339325at2759"/>
<feature type="region of interest" description="Disordered" evidence="9">
    <location>
        <begin position="121"/>
        <end position="198"/>
    </location>
</feature>
<dbReference type="PRINTS" id="PR00109">
    <property type="entry name" value="TYRKINASE"/>
</dbReference>